<evidence type="ECO:0000256" key="4">
    <source>
        <dbReference type="ARBA" id="ARBA00022825"/>
    </source>
</evidence>
<accession>A0ABS7CT64</accession>
<evidence type="ECO:0000259" key="10">
    <source>
        <dbReference type="Pfam" id="PF00326"/>
    </source>
</evidence>
<feature type="chain" id="PRO_5047016556" description="Acyl-peptide hydrolase" evidence="9">
    <location>
        <begin position="20"/>
        <end position="647"/>
    </location>
</feature>
<gene>
    <name evidence="12" type="ORF">K0O23_08155</name>
</gene>
<dbReference type="InterPro" id="IPR001375">
    <property type="entry name" value="Peptidase_S9_cat"/>
</dbReference>
<keyword evidence="4" id="KW-0720">Serine protease</keyword>
<dbReference type="Gene3D" id="2.120.10.30">
    <property type="entry name" value="TolB, C-terminal domain"/>
    <property type="match status" value="2"/>
</dbReference>
<keyword evidence="3" id="KW-0378">Hydrolase</keyword>
<evidence type="ECO:0000256" key="1">
    <source>
        <dbReference type="ARBA" id="ARBA00005228"/>
    </source>
</evidence>
<evidence type="ECO:0000256" key="2">
    <source>
        <dbReference type="ARBA" id="ARBA00022670"/>
    </source>
</evidence>
<dbReference type="SUPFAM" id="SSF53474">
    <property type="entry name" value="alpha/beta-Hydrolases"/>
    <property type="match status" value="1"/>
</dbReference>
<protein>
    <recommendedName>
        <fullName evidence="7">Acyl-peptide hydrolase</fullName>
    </recommendedName>
    <alternativeName>
        <fullName evidence="6">Acylaminoacyl-peptidase</fullName>
    </alternativeName>
</protein>
<evidence type="ECO:0000256" key="5">
    <source>
        <dbReference type="ARBA" id="ARBA00022990"/>
    </source>
</evidence>
<sequence>MKKKLGWAPVAFAIAALFAGCQSTTSNENQTAEPVANTYTIEQFMNTTAITGSDFSTDNSKVLYSSNQTGVYNAFEVPVTGGEPRQLTNSTDNSVFVISYFPKDERILYSSDKGGDEITHLYMRSPDGTVKDLTPEPKAKASFAGWSHDQNSFFFLSNKRDPKYFDLYEMNLQTLSPKLVMQNEQGFEVAAISRDKKHIGLVKSINTNSSDMYLYNTDTKQLKKLTSHKEDIKYSPETFTPDSKQLYFLTDEGGEFQELKSYDLATGKISNVEKADWDIMYTYFSRDGKYRVTGINNDARTEVKVYDTATGKQVQLPNVPAGDITGVNFSDNENLMAFYVNSPTSSSNLYVHDFQNNKTTQLTNTMNPEINSNDLVKTEVIRYKSYDGMEIPALLMKPKNASANNKVPAVLWIHGGPGGQTRLNYSPLMQYLVNHGYAVLAVNNRGSSGYGKTFFAADDQKHGDVDLKDCVEAKKYLASTGYVAEDKIGIMGGSYGGYMVLAGLAFTPDEFAVGVNLFGVANWLRTLQSIPPYWESFREALYKEMGNPETDSAALYNKSPLFFAHQIKKPLMVLQGANDPRVLKVESDEIVAAVKKNNVPVEYVVFDDEGHGFVKKENQIKGYSAILTFLDTHLKRKSASAGSSSNK</sequence>
<dbReference type="PROSITE" id="PS51257">
    <property type="entry name" value="PROKAR_LIPOPROTEIN"/>
    <property type="match status" value="1"/>
</dbReference>
<dbReference type="InterPro" id="IPR002471">
    <property type="entry name" value="Pept_S9_AS"/>
</dbReference>
<keyword evidence="9" id="KW-0732">Signal</keyword>
<dbReference type="InterPro" id="IPR002470">
    <property type="entry name" value="Peptidase_S9A"/>
</dbReference>
<evidence type="ECO:0000256" key="8">
    <source>
        <dbReference type="ARBA" id="ARBA00045885"/>
    </source>
</evidence>
<dbReference type="PROSITE" id="PS00708">
    <property type="entry name" value="PRO_ENDOPEP_SER"/>
    <property type="match status" value="1"/>
</dbReference>
<comment type="caution">
    <text evidence="12">The sequence shown here is derived from an EMBL/GenBank/DDBJ whole genome shotgun (WGS) entry which is preliminary data.</text>
</comment>
<reference evidence="12 13" key="1">
    <citation type="journal article" date="2016" name="Int. J. Syst. Evol. Microbiol.">
        <title>Pontibacter aydingkolensis sp. nov., isolated from soil of a salt lake.</title>
        <authorList>
            <person name="Osman G."/>
            <person name="Zhang T."/>
            <person name="Lou K."/>
            <person name="Gao Y."/>
            <person name="Chang W."/>
            <person name="Lin Q."/>
            <person name="Yang H.M."/>
            <person name="Huo X.D."/>
            <person name="Wang N."/>
        </authorList>
    </citation>
    <scope>NUCLEOTIDE SEQUENCE [LARGE SCALE GENOMIC DNA]</scope>
    <source>
        <strain evidence="12 13">KACC 19255</strain>
    </source>
</reference>
<evidence type="ECO:0000256" key="3">
    <source>
        <dbReference type="ARBA" id="ARBA00022801"/>
    </source>
</evidence>
<evidence type="ECO:0000313" key="13">
    <source>
        <dbReference type="Proteomes" id="UP000813018"/>
    </source>
</evidence>
<dbReference type="EMBL" id="JAHYXK010000005">
    <property type="protein sequence ID" value="MBW7467039.1"/>
    <property type="molecule type" value="Genomic_DNA"/>
</dbReference>
<dbReference type="Gene3D" id="3.40.50.1820">
    <property type="entry name" value="alpha/beta hydrolase"/>
    <property type="match status" value="1"/>
</dbReference>
<feature type="domain" description="Peptidase S9 prolyl oligopeptidase catalytic" evidence="10">
    <location>
        <begin position="428"/>
        <end position="635"/>
    </location>
</feature>
<dbReference type="InterPro" id="IPR029058">
    <property type="entry name" value="AB_hydrolase_fold"/>
</dbReference>
<name>A0ABS7CT64_9BACT</name>
<comment type="similarity">
    <text evidence="1">Belongs to the peptidase S9A family.</text>
</comment>
<feature type="domain" description="Peptidase S9A N-terminal" evidence="11">
    <location>
        <begin position="101"/>
        <end position="363"/>
    </location>
</feature>
<dbReference type="PRINTS" id="PR00862">
    <property type="entry name" value="PROLIGOPTASE"/>
</dbReference>
<dbReference type="InterPro" id="IPR011042">
    <property type="entry name" value="6-blade_b-propeller_TolB-like"/>
</dbReference>
<dbReference type="RefSeq" id="WP_219876919.1">
    <property type="nucleotide sequence ID" value="NZ_JAHYXK010000005.1"/>
</dbReference>
<proteinExistence type="inferred from homology"/>
<dbReference type="PANTHER" id="PTHR42776">
    <property type="entry name" value="SERINE PEPTIDASE S9 FAMILY MEMBER"/>
    <property type="match status" value="1"/>
</dbReference>
<evidence type="ECO:0000313" key="12">
    <source>
        <dbReference type="EMBL" id="MBW7467039.1"/>
    </source>
</evidence>
<keyword evidence="2" id="KW-0645">Protease</keyword>
<dbReference type="InterPro" id="IPR023302">
    <property type="entry name" value="Pept_S9A_N"/>
</dbReference>
<dbReference type="Proteomes" id="UP000813018">
    <property type="component" value="Unassembled WGS sequence"/>
</dbReference>
<keyword evidence="5" id="KW-0007">Acetylation</keyword>
<dbReference type="Pfam" id="PF00326">
    <property type="entry name" value="Peptidase_S9"/>
    <property type="match status" value="1"/>
</dbReference>
<comment type="function">
    <text evidence="8">This enzyme catalyzes the hydrolysis of the N-terminal peptide bond of an N-acetylated peptide to generate an N-acetylated amino acid and a peptide with a free N-terminus. It preferentially cleaves off Ac-Ala, Ac-Met and Ac-Ser. Also, involved in the degradation of oxidized and glycated proteins.</text>
</comment>
<feature type="signal peptide" evidence="9">
    <location>
        <begin position="1"/>
        <end position="19"/>
    </location>
</feature>
<dbReference type="Pfam" id="PF02897">
    <property type="entry name" value="Peptidase_S9_N"/>
    <property type="match status" value="1"/>
</dbReference>
<evidence type="ECO:0000259" key="11">
    <source>
        <dbReference type="Pfam" id="PF02897"/>
    </source>
</evidence>
<evidence type="ECO:0000256" key="6">
    <source>
        <dbReference type="ARBA" id="ARBA00032284"/>
    </source>
</evidence>
<organism evidence="12 13">
    <name type="scientific">Pontibacter aydingkolensis</name>
    <dbReference type="NCBI Taxonomy" id="1911536"/>
    <lineage>
        <taxon>Bacteria</taxon>
        <taxon>Pseudomonadati</taxon>
        <taxon>Bacteroidota</taxon>
        <taxon>Cytophagia</taxon>
        <taxon>Cytophagales</taxon>
        <taxon>Hymenobacteraceae</taxon>
        <taxon>Pontibacter</taxon>
    </lineage>
</organism>
<keyword evidence="13" id="KW-1185">Reference proteome</keyword>
<dbReference type="SUPFAM" id="SSF82171">
    <property type="entry name" value="DPP6 N-terminal domain-like"/>
    <property type="match status" value="1"/>
</dbReference>
<dbReference type="PANTHER" id="PTHR42776:SF27">
    <property type="entry name" value="DIPEPTIDYL PEPTIDASE FAMILY MEMBER 6"/>
    <property type="match status" value="1"/>
</dbReference>
<evidence type="ECO:0000256" key="7">
    <source>
        <dbReference type="ARBA" id="ARBA00032596"/>
    </source>
</evidence>
<evidence type="ECO:0000256" key="9">
    <source>
        <dbReference type="SAM" id="SignalP"/>
    </source>
</evidence>